<comment type="caution">
    <text evidence="3">The sequence shown here is derived from an EMBL/GenBank/DDBJ whole genome shotgun (WGS) entry which is preliminary data.</text>
</comment>
<name>A0AAD3D3Q9_9STRA</name>
<comment type="similarity">
    <text evidence="1">Belongs to the peptidase M24A family. Methionine aminopeptidase type 1 subfamily.</text>
</comment>
<dbReference type="InterPro" id="IPR031615">
    <property type="entry name" value="Zfn-C6H2"/>
</dbReference>
<keyword evidence="1" id="KW-0863">Zinc-finger</keyword>
<evidence type="ECO:0000313" key="4">
    <source>
        <dbReference type="Proteomes" id="UP001054902"/>
    </source>
</evidence>
<proteinExistence type="inferred from homology"/>
<dbReference type="AlphaFoldDB" id="A0AAD3D3Q9"/>
<reference evidence="3 4" key="1">
    <citation type="journal article" date="2021" name="Sci. Rep.">
        <title>The genome of the diatom Chaetoceros tenuissimus carries an ancient integrated fragment of an extant virus.</title>
        <authorList>
            <person name="Hongo Y."/>
            <person name="Kimura K."/>
            <person name="Takaki Y."/>
            <person name="Yoshida Y."/>
            <person name="Baba S."/>
            <person name="Kobayashi G."/>
            <person name="Nagasaki K."/>
            <person name="Hano T."/>
            <person name="Tomaru Y."/>
        </authorList>
    </citation>
    <scope>NUCLEOTIDE SEQUENCE [LARGE SCALE GENOMIC DNA]</scope>
    <source>
        <strain evidence="3 4">NIES-3715</strain>
    </source>
</reference>
<keyword evidence="1" id="KW-0862">Zinc</keyword>
<evidence type="ECO:0000256" key="1">
    <source>
        <dbReference type="PROSITE-ProRule" id="PRU01357"/>
    </source>
</evidence>
<evidence type="ECO:0000259" key="2">
    <source>
        <dbReference type="PROSITE" id="PS52013"/>
    </source>
</evidence>
<sequence length="395" mass="45741">MECFKVTCSKCGKEENQDCKFKVCPICKKLNMDPYPYCCQECFKVDWKTHKTKHARFSKESEERSLEVTSTQLQLARCKETSKKMVKLHVAMKSRKFNTASRICRKGVIKNPLDPHWFLCQSRIELDQNKNGEKASQLLEQGVECFFHIIWEKPIRSQDILVITGIISLFVEIMHIGPVFTADWILNDKKFMAIWKLLKIITYDLIDEKTEDKDEVVSNCFLLYKVEFFNILLHTGKIHKGCIDNTSEKRSYHDFALATNSFHIIVVLFENCVQLCRDCQQSFLEINFSSALAQAISRDEQKISPFHDGEWVFAKDLSTNTGKLLNKHPGLVEGDSLNAEGRVAVRFKKNGPLKYLRPENLESARKTEGNKMAAVLMFKPISYQWKFAEYDLQCS</sequence>
<dbReference type="GO" id="GO:0008270">
    <property type="term" value="F:zinc ion binding"/>
    <property type="evidence" value="ECO:0007669"/>
    <property type="project" value="UniProtKB-KW"/>
</dbReference>
<keyword evidence="1" id="KW-0479">Metal-binding</keyword>
<accession>A0AAD3D3Q9</accession>
<organism evidence="3 4">
    <name type="scientific">Chaetoceros tenuissimus</name>
    <dbReference type="NCBI Taxonomy" id="426638"/>
    <lineage>
        <taxon>Eukaryota</taxon>
        <taxon>Sar</taxon>
        <taxon>Stramenopiles</taxon>
        <taxon>Ochrophyta</taxon>
        <taxon>Bacillariophyta</taxon>
        <taxon>Coscinodiscophyceae</taxon>
        <taxon>Chaetocerotophycidae</taxon>
        <taxon>Chaetocerotales</taxon>
        <taxon>Chaetocerotaceae</taxon>
        <taxon>Chaetoceros</taxon>
    </lineage>
</organism>
<gene>
    <name evidence="3" type="ORF">CTEN210_13650</name>
</gene>
<protein>
    <recommendedName>
        <fullName evidence="2">C6H2-type domain-containing protein</fullName>
    </recommendedName>
</protein>
<evidence type="ECO:0000313" key="3">
    <source>
        <dbReference type="EMBL" id="GFH57174.1"/>
    </source>
</evidence>
<dbReference type="EMBL" id="BLLK01000057">
    <property type="protein sequence ID" value="GFH57174.1"/>
    <property type="molecule type" value="Genomic_DNA"/>
</dbReference>
<dbReference type="Proteomes" id="UP001054902">
    <property type="component" value="Unassembled WGS sequence"/>
</dbReference>
<keyword evidence="4" id="KW-1185">Reference proteome</keyword>
<feature type="domain" description="C6H2-type" evidence="2">
    <location>
        <begin position="5"/>
        <end position="61"/>
    </location>
</feature>
<dbReference type="PROSITE" id="PS52013">
    <property type="entry name" value="ZF_C6H2"/>
    <property type="match status" value="1"/>
</dbReference>